<dbReference type="InParanoid" id="A0A1J7JTB2"/>
<keyword evidence="2" id="KW-0294">Fucose metabolism</keyword>
<dbReference type="GO" id="GO:0006004">
    <property type="term" value="P:fucose metabolic process"/>
    <property type="evidence" value="ECO:0007669"/>
    <property type="project" value="UniProtKB-KW"/>
</dbReference>
<sequence length="474" mass="52360">MEKAAFIQDISTDIRGLYDGQSLYNLCSSKHIKWNPNIVLDCPPLEGGYGNVRNAALTCLRLAIETGGSLVMPQISQRNPKDIGDFRTKNMMPFGYLFDTAHFKSTLATYCPQLTIHDSLAELNKHPGISKDALTLTPFQLPNITRDGPLINNPSKLRRSFHAWLKAENKAKHSPIRVSLTNRIIWTWPTSHDPASLVRSFSSVIRLSHAVRLPAAEALYTLANSHIATTPSQLPSRRNNPPFTLPFIGIHLRAEKDATQYRLTNYTLQTNYYLSRLTTDLLPSLLSHPLSPNTTIPLYIASGDASQISRFAAQLSFVAPRVRVITKSSLLPASTLASLTWDQQALIDFQILERAAHVMGVRESSFAWTLALKRAAAANFVVGGFPAGPCWVDDDDEEGGDGEVEGQNGGINGTKKAVDVGEKAKGKGRRRRRRGCKEDLAPYEYWRDELSSLVGDLGEAANESVDVVRSAIWP</sequence>
<keyword evidence="3" id="KW-0119">Carbohydrate metabolism</keyword>
<gene>
    <name evidence="4" type="ORF">CONLIGDRAFT_630268</name>
</gene>
<dbReference type="GO" id="GO:0016740">
    <property type="term" value="F:transferase activity"/>
    <property type="evidence" value="ECO:0007669"/>
    <property type="project" value="UniProtKB-KW"/>
</dbReference>
<dbReference type="Pfam" id="PF10250">
    <property type="entry name" value="O-FucT"/>
    <property type="match status" value="1"/>
</dbReference>
<evidence type="ECO:0000313" key="5">
    <source>
        <dbReference type="Proteomes" id="UP000182658"/>
    </source>
</evidence>
<organism evidence="4 5">
    <name type="scientific">Coniochaeta ligniaria NRRL 30616</name>
    <dbReference type="NCBI Taxonomy" id="1408157"/>
    <lineage>
        <taxon>Eukaryota</taxon>
        <taxon>Fungi</taxon>
        <taxon>Dikarya</taxon>
        <taxon>Ascomycota</taxon>
        <taxon>Pezizomycotina</taxon>
        <taxon>Sordariomycetes</taxon>
        <taxon>Sordariomycetidae</taxon>
        <taxon>Coniochaetales</taxon>
        <taxon>Coniochaetaceae</taxon>
        <taxon>Coniochaeta</taxon>
    </lineage>
</organism>
<keyword evidence="5" id="KW-1185">Reference proteome</keyword>
<dbReference type="InterPro" id="IPR019378">
    <property type="entry name" value="GDP-Fuc_O-FucTrfase"/>
</dbReference>
<dbReference type="CDD" id="cd11296">
    <property type="entry name" value="O-FucT_like"/>
    <property type="match status" value="1"/>
</dbReference>
<evidence type="ECO:0000313" key="4">
    <source>
        <dbReference type="EMBL" id="OIW32596.1"/>
    </source>
</evidence>
<evidence type="ECO:0000256" key="3">
    <source>
        <dbReference type="ARBA" id="ARBA00023277"/>
    </source>
</evidence>
<evidence type="ECO:0000256" key="1">
    <source>
        <dbReference type="ARBA" id="ARBA00022679"/>
    </source>
</evidence>
<dbReference type="EMBL" id="KV875095">
    <property type="protein sequence ID" value="OIW32596.1"/>
    <property type="molecule type" value="Genomic_DNA"/>
</dbReference>
<keyword evidence="1" id="KW-0808">Transferase</keyword>
<dbReference type="AlphaFoldDB" id="A0A1J7JTB2"/>
<accession>A0A1J7JTB2</accession>
<proteinExistence type="predicted"/>
<protein>
    <submittedName>
        <fullName evidence="4">Uncharacterized protein</fullName>
    </submittedName>
</protein>
<name>A0A1J7JTB2_9PEZI</name>
<dbReference type="OrthoDB" id="20368at2759"/>
<dbReference type="Proteomes" id="UP000182658">
    <property type="component" value="Unassembled WGS sequence"/>
</dbReference>
<reference evidence="4 5" key="1">
    <citation type="submission" date="2016-10" db="EMBL/GenBank/DDBJ databases">
        <title>Draft genome sequence of Coniochaeta ligniaria NRRL30616, a lignocellulolytic fungus for bioabatement of inhibitors in plant biomass hydrolysates.</title>
        <authorList>
            <consortium name="DOE Joint Genome Institute"/>
            <person name="Jimenez D.J."/>
            <person name="Hector R.E."/>
            <person name="Riley R."/>
            <person name="Sun H."/>
            <person name="Grigoriev I.V."/>
            <person name="Van Elsas J.D."/>
            <person name="Nichols N.N."/>
        </authorList>
    </citation>
    <scope>NUCLEOTIDE SEQUENCE [LARGE SCALE GENOMIC DNA]</scope>
    <source>
        <strain evidence="4 5">NRRL 30616</strain>
    </source>
</reference>
<evidence type="ECO:0000256" key="2">
    <source>
        <dbReference type="ARBA" id="ARBA00023253"/>
    </source>
</evidence>